<dbReference type="OrthoDB" id="10027058at2759"/>
<gene>
    <name evidence="3" type="ORF">PHISCL_06924</name>
</gene>
<sequence>MGVNIKLDSSRHVKHVDRKQLYVDLEARINYLHGFLDFNSSDVEALASGSKYIKALIPAVVNIVYKKLLESDITARAFHTRNTTDETPLDEYFHEESPQIQRRKMFLRWYLVKICSDPTQMDFWRYLDKVGMMHCGRGRMNALNIEYMHLGACLGFIQDIFTEALMSHPRLSLQRKVSLIRAIGKIIWIQNDLFAKGFVRDGEEFADEMPDITAEKEGYLGDKRILGESSQSGNSSEDDHSSSGSAQSKPSGCPFSGIPQTGVETKIWAD</sequence>
<dbReference type="PANTHER" id="PTHR42071">
    <property type="entry name" value="PROTOGLOBIN DOMAIN-CONTAINING PROTEIN"/>
    <property type="match status" value="1"/>
</dbReference>
<evidence type="ECO:0000313" key="4">
    <source>
        <dbReference type="Proteomes" id="UP000266188"/>
    </source>
</evidence>
<reference evidence="4" key="1">
    <citation type="submission" date="2017-02" db="EMBL/GenBank/DDBJ databases">
        <authorList>
            <person name="Tafer H."/>
            <person name="Lopandic K."/>
        </authorList>
    </citation>
    <scope>NUCLEOTIDE SEQUENCE [LARGE SCALE GENOMIC DNA]</scope>
    <source>
        <strain evidence="4">CBS 366.77</strain>
    </source>
</reference>
<dbReference type="GO" id="GO:0019825">
    <property type="term" value="F:oxygen binding"/>
    <property type="evidence" value="ECO:0007669"/>
    <property type="project" value="InterPro"/>
</dbReference>
<dbReference type="Gene3D" id="1.10.490.10">
    <property type="entry name" value="Globins"/>
    <property type="match status" value="1"/>
</dbReference>
<feature type="compositionally biased region" description="Low complexity" evidence="1">
    <location>
        <begin position="242"/>
        <end position="251"/>
    </location>
</feature>
<dbReference type="Proteomes" id="UP000266188">
    <property type="component" value="Unassembled WGS sequence"/>
</dbReference>
<proteinExistence type="predicted"/>
<feature type="region of interest" description="Disordered" evidence="1">
    <location>
        <begin position="219"/>
        <end position="270"/>
    </location>
</feature>
<dbReference type="InterPro" id="IPR044398">
    <property type="entry name" value="Globin-sensor_dom"/>
</dbReference>
<dbReference type="EMBL" id="MVGC01000281">
    <property type="protein sequence ID" value="RJE20729.1"/>
    <property type="molecule type" value="Genomic_DNA"/>
</dbReference>
<protein>
    <recommendedName>
        <fullName evidence="2">Globin-sensor domain-containing protein</fullName>
    </recommendedName>
</protein>
<dbReference type="InterPro" id="IPR012292">
    <property type="entry name" value="Globin/Proto"/>
</dbReference>
<comment type="caution">
    <text evidence="3">The sequence shown here is derived from an EMBL/GenBank/DDBJ whole genome shotgun (WGS) entry which is preliminary data.</text>
</comment>
<dbReference type="GO" id="GO:0020037">
    <property type="term" value="F:heme binding"/>
    <property type="evidence" value="ECO:0007669"/>
    <property type="project" value="InterPro"/>
</dbReference>
<evidence type="ECO:0000259" key="2">
    <source>
        <dbReference type="Pfam" id="PF11563"/>
    </source>
</evidence>
<feature type="domain" description="Globin-sensor" evidence="2">
    <location>
        <begin position="26"/>
        <end position="204"/>
    </location>
</feature>
<dbReference type="AlphaFoldDB" id="A0A3A2ZC35"/>
<dbReference type="PANTHER" id="PTHR42071:SF1">
    <property type="entry name" value="GLOBIN-SENSOR DOMAIN-CONTAINING PROTEIN"/>
    <property type="match status" value="1"/>
</dbReference>
<evidence type="ECO:0000256" key="1">
    <source>
        <dbReference type="SAM" id="MobiDB-lite"/>
    </source>
</evidence>
<organism evidence="3 4">
    <name type="scientific">Aspergillus sclerotialis</name>
    <dbReference type="NCBI Taxonomy" id="2070753"/>
    <lineage>
        <taxon>Eukaryota</taxon>
        <taxon>Fungi</taxon>
        <taxon>Dikarya</taxon>
        <taxon>Ascomycota</taxon>
        <taxon>Pezizomycotina</taxon>
        <taxon>Eurotiomycetes</taxon>
        <taxon>Eurotiomycetidae</taxon>
        <taxon>Eurotiales</taxon>
        <taxon>Aspergillaceae</taxon>
        <taxon>Aspergillus</taxon>
        <taxon>Aspergillus subgen. Polypaecilum</taxon>
    </lineage>
</organism>
<dbReference type="Pfam" id="PF11563">
    <property type="entry name" value="Protoglobin"/>
    <property type="match status" value="1"/>
</dbReference>
<accession>A0A3A2ZC35</accession>
<name>A0A3A2ZC35_9EURO</name>
<keyword evidence="4" id="KW-1185">Reference proteome</keyword>
<evidence type="ECO:0000313" key="3">
    <source>
        <dbReference type="EMBL" id="RJE20729.1"/>
    </source>
</evidence>